<reference evidence="6 7" key="1">
    <citation type="submission" date="2024-07" db="EMBL/GenBank/DDBJ databases">
        <title>Chromosome-level genome assembly of the water stick insect Ranatra chinensis (Heteroptera: Nepidae).</title>
        <authorList>
            <person name="Liu X."/>
        </authorList>
    </citation>
    <scope>NUCLEOTIDE SEQUENCE [LARGE SCALE GENOMIC DNA]</scope>
    <source>
        <strain evidence="6">Cailab_2021Rc</strain>
        <tissue evidence="6">Muscle</tissue>
    </source>
</reference>
<dbReference type="InterPro" id="IPR036322">
    <property type="entry name" value="WD40_repeat_dom_sf"/>
</dbReference>
<evidence type="ECO:0000256" key="3">
    <source>
        <dbReference type="ARBA" id="ARBA00022574"/>
    </source>
</evidence>
<evidence type="ECO:0000313" key="7">
    <source>
        <dbReference type="Proteomes" id="UP001558652"/>
    </source>
</evidence>
<evidence type="ECO:0000256" key="5">
    <source>
        <dbReference type="ARBA" id="ARBA00022737"/>
    </source>
</evidence>
<keyword evidence="2" id="KW-0963">Cytoplasm</keyword>
<dbReference type="Proteomes" id="UP001558652">
    <property type="component" value="Unassembled WGS sequence"/>
</dbReference>
<keyword evidence="7" id="KW-1185">Reference proteome</keyword>
<evidence type="ECO:0000256" key="4">
    <source>
        <dbReference type="ARBA" id="ARBA00022694"/>
    </source>
</evidence>
<dbReference type="AlphaFoldDB" id="A0ABD0YJ96"/>
<proteinExistence type="predicted"/>
<keyword evidence="3" id="KW-0853">WD repeat</keyword>
<keyword evidence="4" id="KW-0819">tRNA processing</keyword>
<gene>
    <name evidence="6" type="ORF">AAG570_010862</name>
</gene>
<dbReference type="PANTHER" id="PTHR14344">
    <property type="entry name" value="WD REPEAT PROTEIN"/>
    <property type="match status" value="1"/>
</dbReference>
<comment type="caution">
    <text evidence="6">The sequence shown here is derived from an EMBL/GenBank/DDBJ whole genome shotgun (WGS) entry which is preliminary data.</text>
</comment>
<dbReference type="InterPro" id="IPR015943">
    <property type="entry name" value="WD40/YVTN_repeat-like_dom_sf"/>
</dbReference>
<dbReference type="SUPFAM" id="SSF50978">
    <property type="entry name" value="WD40 repeat-like"/>
    <property type="match status" value="1"/>
</dbReference>
<evidence type="ECO:0000256" key="2">
    <source>
        <dbReference type="ARBA" id="ARBA00022490"/>
    </source>
</evidence>
<comment type="subcellular location">
    <subcellularLocation>
        <location evidence="1">Cytoplasm</location>
    </subcellularLocation>
</comment>
<dbReference type="InterPro" id="IPR051973">
    <property type="entry name" value="tRNA_Anticodon_Mtase-Reg"/>
</dbReference>
<protein>
    <submittedName>
        <fullName evidence="6">Uncharacterized protein</fullName>
    </submittedName>
</protein>
<accession>A0ABD0YJ96</accession>
<dbReference type="EMBL" id="JBFDAA010000006">
    <property type="protein sequence ID" value="KAL1131244.1"/>
    <property type="molecule type" value="Genomic_DNA"/>
</dbReference>
<organism evidence="6 7">
    <name type="scientific">Ranatra chinensis</name>
    <dbReference type="NCBI Taxonomy" id="642074"/>
    <lineage>
        <taxon>Eukaryota</taxon>
        <taxon>Metazoa</taxon>
        <taxon>Ecdysozoa</taxon>
        <taxon>Arthropoda</taxon>
        <taxon>Hexapoda</taxon>
        <taxon>Insecta</taxon>
        <taxon>Pterygota</taxon>
        <taxon>Neoptera</taxon>
        <taxon>Paraneoptera</taxon>
        <taxon>Hemiptera</taxon>
        <taxon>Heteroptera</taxon>
        <taxon>Panheteroptera</taxon>
        <taxon>Nepomorpha</taxon>
        <taxon>Nepidae</taxon>
        <taxon>Ranatrinae</taxon>
        <taxon>Ranatra</taxon>
    </lineage>
</organism>
<evidence type="ECO:0000256" key="1">
    <source>
        <dbReference type="ARBA" id="ARBA00004496"/>
    </source>
</evidence>
<dbReference type="GO" id="GO:0008033">
    <property type="term" value="P:tRNA processing"/>
    <property type="evidence" value="ECO:0007669"/>
    <property type="project" value="UniProtKB-KW"/>
</dbReference>
<dbReference type="PANTHER" id="PTHR14344:SF3">
    <property type="entry name" value="WD REPEAT-CONTAINING PROTEIN 6"/>
    <property type="match status" value="1"/>
</dbReference>
<name>A0ABD0YJ96_9HEMI</name>
<dbReference type="Gene3D" id="2.130.10.10">
    <property type="entry name" value="YVTN repeat-like/Quinoprotein amine dehydrogenase"/>
    <property type="match status" value="1"/>
</dbReference>
<dbReference type="GO" id="GO:0005737">
    <property type="term" value="C:cytoplasm"/>
    <property type="evidence" value="ECO:0007669"/>
    <property type="project" value="UniProtKB-SubCell"/>
</dbReference>
<evidence type="ECO:0000313" key="6">
    <source>
        <dbReference type="EMBL" id="KAL1131244.1"/>
    </source>
</evidence>
<keyword evidence="5" id="KW-0677">Repeat</keyword>
<sequence>MVRNQSNRHWLKALPLPDPETRHMDLTAVEMNPQIILIIAGCSDGMLRFFEFDTIGLTLTMCNVCELDQHCILKVFSFKFKESVVAVSMTTDGKASFWNAGTVLSQGKEDPPVRPFKQFRIHELGINSSAFHYQSEYLILTTGSDDTSVKVNAFSLGGGDSVSILCSWYSKELHNCQVTVEKRVPRTPGVVASGHGRPPSGPAGLPAESRTLEAVWRLQDLGSEGGPFRVLL</sequence>